<protein>
    <submittedName>
        <fullName evidence="1">Uncharacterized protein</fullName>
    </submittedName>
</protein>
<sequence length="85" mass="9843">MINSCQDDTKFCLDTGRENNEDGENCNPKSPLYYHVKLYSMVLYGLPIFLSLCMLFIGFADSTDQCNTCLYRCDTCLYPGFRKKR</sequence>
<reference evidence="1 2" key="2">
    <citation type="journal article" date="2022" name="Mol. Ecol. Resour.">
        <title>The genomes of chicory, endive, great burdock and yacon provide insights into Asteraceae paleo-polyploidization history and plant inulin production.</title>
        <authorList>
            <person name="Fan W."/>
            <person name="Wang S."/>
            <person name="Wang H."/>
            <person name="Wang A."/>
            <person name="Jiang F."/>
            <person name="Liu H."/>
            <person name="Zhao H."/>
            <person name="Xu D."/>
            <person name="Zhang Y."/>
        </authorList>
    </citation>
    <scope>NUCLEOTIDE SEQUENCE [LARGE SCALE GENOMIC DNA]</scope>
    <source>
        <strain evidence="2">cv. Punajuju</strain>
        <tissue evidence="1">Leaves</tissue>
    </source>
</reference>
<dbReference type="EMBL" id="CM042012">
    <property type="protein sequence ID" value="KAI3751521.1"/>
    <property type="molecule type" value="Genomic_DNA"/>
</dbReference>
<evidence type="ECO:0000313" key="2">
    <source>
        <dbReference type="Proteomes" id="UP001055811"/>
    </source>
</evidence>
<accession>A0ACB9DYI3</accession>
<gene>
    <name evidence="1" type="ORF">L2E82_22609</name>
</gene>
<proteinExistence type="predicted"/>
<organism evidence="1 2">
    <name type="scientific">Cichorium intybus</name>
    <name type="common">Chicory</name>
    <dbReference type="NCBI Taxonomy" id="13427"/>
    <lineage>
        <taxon>Eukaryota</taxon>
        <taxon>Viridiplantae</taxon>
        <taxon>Streptophyta</taxon>
        <taxon>Embryophyta</taxon>
        <taxon>Tracheophyta</taxon>
        <taxon>Spermatophyta</taxon>
        <taxon>Magnoliopsida</taxon>
        <taxon>eudicotyledons</taxon>
        <taxon>Gunneridae</taxon>
        <taxon>Pentapetalae</taxon>
        <taxon>asterids</taxon>
        <taxon>campanulids</taxon>
        <taxon>Asterales</taxon>
        <taxon>Asteraceae</taxon>
        <taxon>Cichorioideae</taxon>
        <taxon>Cichorieae</taxon>
        <taxon>Cichoriinae</taxon>
        <taxon>Cichorium</taxon>
    </lineage>
</organism>
<dbReference type="Proteomes" id="UP001055811">
    <property type="component" value="Linkage Group LG04"/>
</dbReference>
<name>A0ACB9DYI3_CICIN</name>
<comment type="caution">
    <text evidence="1">The sequence shown here is derived from an EMBL/GenBank/DDBJ whole genome shotgun (WGS) entry which is preliminary data.</text>
</comment>
<evidence type="ECO:0000313" key="1">
    <source>
        <dbReference type="EMBL" id="KAI3751521.1"/>
    </source>
</evidence>
<keyword evidence="2" id="KW-1185">Reference proteome</keyword>
<reference evidence="2" key="1">
    <citation type="journal article" date="2022" name="Mol. Ecol. Resour.">
        <title>The genomes of chicory, endive, great burdock and yacon provide insights into Asteraceae palaeo-polyploidization history and plant inulin production.</title>
        <authorList>
            <person name="Fan W."/>
            <person name="Wang S."/>
            <person name="Wang H."/>
            <person name="Wang A."/>
            <person name="Jiang F."/>
            <person name="Liu H."/>
            <person name="Zhao H."/>
            <person name="Xu D."/>
            <person name="Zhang Y."/>
        </authorList>
    </citation>
    <scope>NUCLEOTIDE SEQUENCE [LARGE SCALE GENOMIC DNA]</scope>
    <source>
        <strain evidence="2">cv. Punajuju</strain>
    </source>
</reference>